<keyword evidence="3" id="KW-1185">Reference proteome</keyword>
<dbReference type="Proteomes" id="UP000762676">
    <property type="component" value="Unassembled WGS sequence"/>
</dbReference>
<sequence length="83" mass="9281">MGTLIALSGLMLFFLPPIQRWHQRRSTADGLKHDADLGRHILPPGKHSDKEGDIGLVQCISNLFCNLVDLKIREVVHLKGMPN</sequence>
<dbReference type="EMBL" id="BMAT01002150">
    <property type="protein sequence ID" value="GFS00208.1"/>
    <property type="molecule type" value="Genomic_DNA"/>
</dbReference>
<feature type="signal peptide" evidence="1">
    <location>
        <begin position="1"/>
        <end position="20"/>
    </location>
</feature>
<proteinExistence type="predicted"/>
<name>A0AAV4HPZ4_9GAST</name>
<dbReference type="AlphaFoldDB" id="A0AAV4HPZ4"/>
<gene>
    <name evidence="2" type="ORF">ElyMa_001066200</name>
</gene>
<accession>A0AAV4HPZ4</accession>
<feature type="chain" id="PRO_5043819979" evidence="1">
    <location>
        <begin position="21"/>
        <end position="83"/>
    </location>
</feature>
<evidence type="ECO:0000313" key="3">
    <source>
        <dbReference type="Proteomes" id="UP000762676"/>
    </source>
</evidence>
<evidence type="ECO:0000313" key="2">
    <source>
        <dbReference type="EMBL" id="GFS00208.1"/>
    </source>
</evidence>
<reference evidence="2 3" key="1">
    <citation type="journal article" date="2021" name="Elife">
        <title>Chloroplast acquisition without the gene transfer in kleptoplastic sea slugs, Plakobranchus ocellatus.</title>
        <authorList>
            <person name="Maeda T."/>
            <person name="Takahashi S."/>
            <person name="Yoshida T."/>
            <person name="Shimamura S."/>
            <person name="Takaki Y."/>
            <person name="Nagai Y."/>
            <person name="Toyoda A."/>
            <person name="Suzuki Y."/>
            <person name="Arimoto A."/>
            <person name="Ishii H."/>
            <person name="Satoh N."/>
            <person name="Nishiyama T."/>
            <person name="Hasebe M."/>
            <person name="Maruyama T."/>
            <person name="Minagawa J."/>
            <person name="Obokata J."/>
            <person name="Shigenobu S."/>
        </authorList>
    </citation>
    <scope>NUCLEOTIDE SEQUENCE [LARGE SCALE GENOMIC DNA]</scope>
</reference>
<evidence type="ECO:0000256" key="1">
    <source>
        <dbReference type="SAM" id="SignalP"/>
    </source>
</evidence>
<organism evidence="2 3">
    <name type="scientific">Elysia marginata</name>
    <dbReference type="NCBI Taxonomy" id="1093978"/>
    <lineage>
        <taxon>Eukaryota</taxon>
        <taxon>Metazoa</taxon>
        <taxon>Spiralia</taxon>
        <taxon>Lophotrochozoa</taxon>
        <taxon>Mollusca</taxon>
        <taxon>Gastropoda</taxon>
        <taxon>Heterobranchia</taxon>
        <taxon>Euthyneura</taxon>
        <taxon>Panpulmonata</taxon>
        <taxon>Sacoglossa</taxon>
        <taxon>Placobranchoidea</taxon>
        <taxon>Plakobranchidae</taxon>
        <taxon>Elysia</taxon>
    </lineage>
</organism>
<keyword evidence="1" id="KW-0732">Signal</keyword>
<comment type="caution">
    <text evidence="2">The sequence shown here is derived from an EMBL/GenBank/DDBJ whole genome shotgun (WGS) entry which is preliminary data.</text>
</comment>
<protein>
    <submittedName>
        <fullName evidence="2">Uncharacterized protein</fullName>
    </submittedName>
</protein>